<evidence type="ECO:0000259" key="1">
    <source>
        <dbReference type="PROSITE" id="PS50943"/>
    </source>
</evidence>
<feature type="domain" description="HTH cro/C1-type" evidence="1">
    <location>
        <begin position="35"/>
        <end position="83"/>
    </location>
</feature>
<gene>
    <name evidence="2" type="ORF">F6W96_31650</name>
</gene>
<name>A0A6G9Z9R8_9NOCA</name>
<evidence type="ECO:0000313" key="2">
    <source>
        <dbReference type="EMBL" id="QIS22222.1"/>
    </source>
</evidence>
<dbReference type="Pfam" id="PF13443">
    <property type="entry name" value="HTH_26"/>
    <property type="match status" value="1"/>
</dbReference>
<organism evidence="2 3">
    <name type="scientific">Nocardia terpenica</name>
    <dbReference type="NCBI Taxonomy" id="455432"/>
    <lineage>
        <taxon>Bacteria</taxon>
        <taxon>Bacillati</taxon>
        <taxon>Actinomycetota</taxon>
        <taxon>Actinomycetes</taxon>
        <taxon>Mycobacteriales</taxon>
        <taxon>Nocardiaceae</taxon>
        <taxon>Nocardia</taxon>
    </lineage>
</organism>
<accession>A0A6G9Z9R8</accession>
<reference evidence="2 3" key="1">
    <citation type="journal article" date="2019" name="ACS Chem. Biol.">
        <title>Identification and Mobilization of a Cryptic Antibiotic Biosynthesis Gene Locus from a Human-Pathogenic Nocardia Isolate.</title>
        <authorList>
            <person name="Herisse M."/>
            <person name="Ishida K."/>
            <person name="Porter J.L."/>
            <person name="Howden B."/>
            <person name="Hertweck C."/>
            <person name="Stinear T.P."/>
            <person name="Pidot S.J."/>
        </authorList>
    </citation>
    <scope>NUCLEOTIDE SEQUENCE [LARGE SCALE GENOMIC DNA]</scope>
    <source>
        <strain evidence="2 3">AUSMDU00012715</strain>
    </source>
</reference>
<dbReference type="Gene3D" id="1.10.260.40">
    <property type="entry name" value="lambda repressor-like DNA-binding domains"/>
    <property type="match status" value="1"/>
</dbReference>
<dbReference type="PROSITE" id="PS50943">
    <property type="entry name" value="HTH_CROC1"/>
    <property type="match status" value="1"/>
</dbReference>
<evidence type="ECO:0000313" key="3">
    <source>
        <dbReference type="Proteomes" id="UP000500953"/>
    </source>
</evidence>
<dbReference type="AlphaFoldDB" id="A0A6G9Z9R8"/>
<dbReference type="SMART" id="SM00530">
    <property type="entry name" value="HTH_XRE"/>
    <property type="match status" value="1"/>
</dbReference>
<proteinExistence type="predicted"/>
<sequence>MSIRCVTTLAVVDDGASGETRSQAVARRLRGVLGENRITISELGRRIGMTQSAMSRRVNGDTSFTIEELDRVADAIGTTFLYLSTGIKEIA</sequence>
<dbReference type="InterPro" id="IPR001387">
    <property type="entry name" value="Cro/C1-type_HTH"/>
</dbReference>
<dbReference type="SUPFAM" id="SSF47413">
    <property type="entry name" value="lambda repressor-like DNA-binding domains"/>
    <property type="match status" value="1"/>
</dbReference>
<dbReference type="InterPro" id="IPR010982">
    <property type="entry name" value="Lambda_DNA-bd_dom_sf"/>
</dbReference>
<protein>
    <submittedName>
        <fullName evidence="2">Helix-turn-helix domain-containing protein</fullName>
    </submittedName>
</protein>
<dbReference type="Proteomes" id="UP000500953">
    <property type="component" value="Chromosome"/>
</dbReference>
<dbReference type="EMBL" id="CP046173">
    <property type="protein sequence ID" value="QIS22222.1"/>
    <property type="molecule type" value="Genomic_DNA"/>
</dbReference>
<dbReference type="GO" id="GO:0003677">
    <property type="term" value="F:DNA binding"/>
    <property type="evidence" value="ECO:0007669"/>
    <property type="project" value="InterPro"/>
</dbReference>
<dbReference type="CDD" id="cd00093">
    <property type="entry name" value="HTH_XRE"/>
    <property type="match status" value="1"/>
</dbReference>